<evidence type="ECO:0000313" key="1">
    <source>
        <dbReference type="EMBL" id="HAW75758.1"/>
    </source>
</evidence>
<dbReference type="Proteomes" id="UP000263517">
    <property type="component" value="Unassembled WGS sequence"/>
</dbReference>
<name>A0A350P391_9ALTE</name>
<dbReference type="EMBL" id="DNAN01000294">
    <property type="protein sequence ID" value="HAW75758.1"/>
    <property type="molecule type" value="Genomic_DNA"/>
</dbReference>
<evidence type="ECO:0000313" key="2">
    <source>
        <dbReference type="Proteomes" id="UP000263517"/>
    </source>
</evidence>
<accession>A0A350P391</accession>
<sequence>IIAKITSSLDAWIVLYGSAAERTSDASRAFATDPSTGSGVLAEFYVTAGSTLIATPGASYFNNDTSITEAIYAAVRSQAGANVNSQVTITAYGNQALTAGSLRTTLGIGEYADDAAAGTGGVASGSLYYNTGSSSYVLKS</sequence>
<gene>
    <name evidence="1" type="ORF">DCW74_08490</name>
</gene>
<protein>
    <submittedName>
        <fullName evidence="1">Uncharacterized protein</fullName>
    </submittedName>
</protein>
<feature type="non-terminal residue" evidence="1">
    <location>
        <position position="1"/>
    </location>
</feature>
<proteinExistence type="predicted"/>
<organism evidence="1 2">
    <name type="scientific">Alteromonas australica</name>
    <dbReference type="NCBI Taxonomy" id="589873"/>
    <lineage>
        <taxon>Bacteria</taxon>
        <taxon>Pseudomonadati</taxon>
        <taxon>Pseudomonadota</taxon>
        <taxon>Gammaproteobacteria</taxon>
        <taxon>Alteromonadales</taxon>
        <taxon>Alteromonadaceae</taxon>
        <taxon>Alteromonas/Salinimonas group</taxon>
        <taxon>Alteromonas</taxon>
    </lineage>
</organism>
<comment type="caution">
    <text evidence="1">The sequence shown here is derived from an EMBL/GenBank/DDBJ whole genome shotgun (WGS) entry which is preliminary data.</text>
</comment>
<reference evidence="1 2" key="1">
    <citation type="journal article" date="2018" name="Nat. Biotechnol.">
        <title>A standardized bacterial taxonomy based on genome phylogeny substantially revises the tree of life.</title>
        <authorList>
            <person name="Parks D.H."/>
            <person name="Chuvochina M."/>
            <person name="Waite D.W."/>
            <person name="Rinke C."/>
            <person name="Skarshewski A."/>
            <person name="Chaumeil P.A."/>
            <person name="Hugenholtz P."/>
        </authorList>
    </citation>
    <scope>NUCLEOTIDE SEQUENCE [LARGE SCALE GENOMIC DNA]</scope>
    <source>
        <strain evidence="1">UBA11978</strain>
    </source>
</reference>
<dbReference type="AlphaFoldDB" id="A0A350P391"/>